<dbReference type="AlphaFoldDB" id="G7E1E2"/>
<dbReference type="RefSeq" id="XP_014565179.1">
    <property type="nucleotide sequence ID" value="XM_014709693.1"/>
</dbReference>
<sequence length="507" mass="54381">MAGKATSREDVLSFLDDLNAYTAPTSAATASSGTPTGDATKAHQANDVMAFLDEITQAPRPSTPGTAAVRPSNPAFKSSNTVTGSSLGGASQRSTLRSSPHKTPLPMPTSTQPSSRPESPALSSTSMNASHSGASPKEPVTRVSSRGSLRAAQGVVEQARAQRRSTNEAAAQRASPKPAPVASPPAVAQESAGGWGWSSVWNSASTVIQQARTVAEENLHNLPQLPQGLQAQVDAQGAQAAKWREGMLGYMKSMDVDKLRKDITEQGMKTLTDLMNAVAPPISQHEVIQVSLSHDMIGYDGVETLVFRALTKVMEQVDGGDLVVNRGREDPEARKSTDRNSIEEERDIKAVQGLREGYALASASLDRLIAKTYKPAEPTEETNTHHAKSASKSNVSVPVSYCPVYMRIQPVLAPLPFSADGEAQSKEESHLYFILLLKDPTNDLVHKTLTQTMPAHWLDIPFEENEWVEDNMVEVIRRGVDIIGQEYVNGRMSGRSFKTSSSAAAAS</sequence>
<feature type="compositionally biased region" description="Basic and acidic residues" evidence="1">
    <location>
        <begin position="326"/>
        <end position="344"/>
    </location>
</feature>
<dbReference type="PANTHER" id="PTHR28265:SF1">
    <property type="entry name" value="MAINTENANCE OF TELOMERE CAPPING PROTEIN 1"/>
    <property type="match status" value="1"/>
</dbReference>
<feature type="region of interest" description="Disordered" evidence="1">
    <location>
        <begin position="323"/>
        <end position="344"/>
    </location>
</feature>
<comment type="caution">
    <text evidence="2">The sequence shown here is derived from an EMBL/GenBank/DDBJ whole genome shotgun (WGS) entry which is preliminary data.</text>
</comment>
<dbReference type="STRING" id="764103.G7E1E2"/>
<dbReference type="InParanoid" id="G7E1E2"/>
<accession>G7E1E2</accession>
<evidence type="ECO:0000313" key="3">
    <source>
        <dbReference type="Proteomes" id="UP000009131"/>
    </source>
</evidence>
<evidence type="ECO:0008006" key="4">
    <source>
        <dbReference type="Google" id="ProtNLM"/>
    </source>
</evidence>
<dbReference type="Pfam" id="PF10310">
    <property type="entry name" value="DUF5427"/>
    <property type="match status" value="1"/>
</dbReference>
<proteinExistence type="predicted"/>
<name>G7E1E2_MIXOS</name>
<feature type="region of interest" description="Disordered" evidence="1">
    <location>
        <begin position="54"/>
        <end position="193"/>
    </location>
</feature>
<dbReference type="OMA" id="DEASAHT"/>
<dbReference type="OrthoDB" id="5594977at2759"/>
<evidence type="ECO:0000313" key="2">
    <source>
        <dbReference type="EMBL" id="GAA96652.1"/>
    </source>
</evidence>
<evidence type="ECO:0000256" key="1">
    <source>
        <dbReference type="SAM" id="MobiDB-lite"/>
    </source>
</evidence>
<keyword evidence="3" id="KW-1185">Reference proteome</keyword>
<gene>
    <name evidence="2" type="primary">Mo03323</name>
    <name evidence="2" type="ORF">E5Q_03323</name>
</gene>
<feature type="compositionally biased region" description="Polar residues" evidence="1">
    <location>
        <begin position="108"/>
        <end position="133"/>
    </location>
</feature>
<organism evidence="2 3">
    <name type="scientific">Mixia osmundae (strain CBS 9802 / IAM 14324 / JCM 22182 / KY 12970)</name>
    <dbReference type="NCBI Taxonomy" id="764103"/>
    <lineage>
        <taxon>Eukaryota</taxon>
        <taxon>Fungi</taxon>
        <taxon>Dikarya</taxon>
        <taxon>Basidiomycota</taxon>
        <taxon>Pucciniomycotina</taxon>
        <taxon>Mixiomycetes</taxon>
        <taxon>Mixiales</taxon>
        <taxon>Mixiaceae</taxon>
        <taxon>Mixia</taxon>
    </lineage>
</organism>
<dbReference type="EMBL" id="BABT02000106">
    <property type="protein sequence ID" value="GAA96652.1"/>
    <property type="molecule type" value="Genomic_DNA"/>
</dbReference>
<reference evidence="2 3" key="2">
    <citation type="journal article" date="2012" name="Open Biol.">
        <title>Characteristics of nucleosomes and linker DNA regions on the genome of the basidiomycete Mixia osmundae revealed by mono- and dinucleosome mapping.</title>
        <authorList>
            <person name="Nishida H."/>
            <person name="Kondo S."/>
            <person name="Matsumoto T."/>
            <person name="Suzuki Y."/>
            <person name="Yoshikawa H."/>
            <person name="Taylor T.D."/>
            <person name="Sugiyama J."/>
        </authorList>
    </citation>
    <scope>NUCLEOTIDE SEQUENCE [LARGE SCALE GENOMIC DNA]</scope>
    <source>
        <strain evidence="3">CBS 9802 / IAM 14324 / JCM 22182 / KY 12970</strain>
    </source>
</reference>
<dbReference type="eggNOG" id="ENOG502QU4J">
    <property type="taxonomic scope" value="Eukaryota"/>
</dbReference>
<dbReference type="HOGENOM" id="CLU_034224_1_0_1"/>
<feature type="compositionally biased region" description="Low complexity" evidence="1">
    <location>
        <begin position="23"/>
        <end position="39"/>
    </location>
</feature>
<feature type="region of interest" description="Disordered" evidence="1">
    <location>
        <begin position="23"/>
        <end position="42"/>
    </location>
</feature>
<feature type="compositionally biased region" description="Polar residues" evidence="1">
    <location>
        <begin position="75"/>
        <end position="98"/>
    </location>
</feature>
<dbReference type="Proteomes" id="UP000009131">
    <property type="component" value="Unassembled WGS sequence"/>
</dbReference>
<reference evidence="2 3" key="1">
    <citation type="journal article" date="2011" name="J. Gen. Appl. Microbiol.">
        <title>Draft genome sequencing of the enigmatic basidiomycete Mixia osmundae.</title>
        <authorList>
            <person name="Nishida H."/>
            <person name="Nagatsuka Y."/>
            <person name="Sugiyama J."/>
        </authorList>
    </citation>
    <scope>NUCLEOTIDE SEQUENCE [LARGE SCALE GENOMIC DNA]</scope>
    <source>
        <strain evidence="3">CBS 9802 / IAM 14324 / JCM 22182 / KY 12970</strain>
    </source>
</reference>
<dbReference type="PANTHER" id="PTHR28265">
    <property type="entry name" value="MAINTENANCE OF TELOMERE CAPPING PROTEIN 1"/>
    <property type="match status" value="1"/>
</dbReference>
<protein>
    <recommendedName>
        <fullName evidence="4">Maintenance of telomere capping protein 1</fullName>
    </recommendedName>
</protein>
<dbReference type="InterPro" id="IPR018814">
    <property type="entry name" value="DUF5427"/>
</dbReference>